<dbReference type="EMBL" id="BK002662">
    <property type="protein sequence ID" value="DAA04168.1"/>
    <property type="molecule type" value="Genomic_DNA"/>
</dbReference>
<feature type="compositionally biased region" description="Low complexity" evidence="1">
    <location>
        <begin position="210"/>
        <end position="225"/>
    </location>
</feature>
<feature type="region of interest" description="Disordered" evidence="1">
    <location>
        <begin position="40"/>
        <end position="62"/>
    </location>
</feature>
<feature type="chain" id="PRO_5004275305" evidence="2">
    <location>
        <begin position="25"/>
        <end position="241"/>
    </location>
</feature>
<name>Q6IJQ4_DROME</name>
<feature type="signal peptide" evidence="2">
    <location>
        <begin position="1"/>
        <end position="24"/>
    </location>
</feature>
<dbReference type="AlphaFoldDB" id="Q6IJQ4"/>
<accession>Q6IJQ4</accession>
<evidence type="ECO:0000313" key="3">
    <source>
        <dbReference type="EMBL" id="DAA04168.1"/>
    </source>
</evidence>
<protein>
    <submittedName>
        <fullName evidence="3">HDC14459</fullName>
    </submittedName>
</protein>
<feature type="compositionally biased region" description="Acidic residues" evidence="1">
    <location>
        <begin position="52"/>
        <end position="62"/>
    </location>
</feature>
<sequence length="241" mass="26513">MPQRMLHLLHVVTAFMAKWLTGHGRLRLFFTAPSWVPVPAASSDPHAHPHPDEDDDDDADSEPESYPLLVAGCFFCSCVSRTSNSHVSKMLRTWLFLPQCVGVSVFSVGCSTDGSSHRHRGGCTKERRCRRFRRLNGLKVTSPASTPRRDSTHLIWGFDTVVVDWRILRAAPLGPHPTNHPSSHAELTSGLDQLASAGETSTHQSACVNTPTTATSSRCTATSTSTELVQIERQYGQWPPS</sequence>
<organism evidence="3">
    <name type="scientific">Drosophila melanogaster</name>
    <name type="common">Fruit fly</name>
    <dbReference type="NCBI Taxonomy" id="7227"/>
    <lineage>
        <taxon>Eukaryota</taxon>
        <taxon>Metazoa</taxon>
        <taxon>Ecdysozoa</taxon>
        <taxon>Arthropoda</taxon>
        <taxon>Hexapoda</taxon>
        <taxon>Insecta</taxon>
        <taxon>Pterygota</taxon>
        <taxon>Neoptera</taxon>
        <taxon>Endopterygota</taxon>
        <taxon>Diptera</taxon>
        <taxon>Brachycera</taxon>
        <taxon>Muscomorpha</taxon>
        <taxon>Ephydroidea</taxon>
        <taxon>Drosophilidae</taxon>
        <taxon>Drosophila</taxon>
        <taxon>Sophophora</taxon>
    </lineage>
</organism>
<feature type="region of interest" description="Disordered" evidence="1">
    <location>
        <begin position="202"/>
        <end position="225"/>
    </location>
</feature>
<evidence type="ECO:0000256" key="2">
    <source>
        <dbReference type="SAM" id="SignalP"/>
    </source>
</evidence>
<keyword evidence="2" id="KW-0732">Signal</keyword>
<reference evidence="3" key="1">
    <citation type="journal article" date="2003" name="Genome Biol.">
        <title>An integrated gene annotation and transcriptional profiling approach towards the full gene content of the Drosophila genome.</title>
        <authorList>
            <person name="Hild M."/>
            <person name="Beckmann B."/>
            <person name="Haas S.A."/>
            <person name="Koch B."/>
            <person name="Solovyev V."/>
            <person name="Busold C."/>
            <person name="Fellenberg K."/>
            <person name="Boutros M."/>
            <person name="Vingron M."/>
            <person name="Sauer F."/>
            <person name="Hoheisel J.D."/>
            <person name="Paro R."/>
        </authorList>
    </citation>
    <scope>NUCLEOTIDE SEQUENCE</scope>
</reference>
<gene>
    <name evidence="3" type="ORF">HDC14459</name>
</gene>
<evidence type="ECO:0000256" key="1">
    <source>
        <dbReference type="SAM" id="MobiDB-lite"/>
    </source>
</evidence>
<proteinExistence type="predicted"/>